<accession>A0AAP0Q286</accession>
<protein>
    <submittedName>
        <fullName evidence="1">Uncharacterized protein</fullName>
    </submittedName>
</protein>
<gene>
    <name evidence="1" type="ORF">Syun_004111</name>
</gene>
<sequence length="238" mass="27112">MSGLMQPTFFIGYNACRCFASFATLKTNFKYDLLWLEDPNSEAFKLHLPRVEDYLWMAEDGMKMQFTKDSSRQMEEVKLRVVFISPFPFPVLISNSGAQKQDVTHQWTSSLHSMEVLFTIYLMLGKDFEQSKSTKNAQNVGYGKDVERLKSNKEIEELNLRNAELQHKLRENYVPTVFDNLSINVMVDGQTLSLGVWDTSEALYVGVVTVEGITDVLEVLASLLLVEGINVVQDSIFV</sequence>
<dbReference type="InterPro" id="IPR027417">
    <property type="entry name" value="P-loop_NTPase"/>
</dbReference>
<keyword evidence="2" id="KW-1185">Reference proteome</keyword>
<dbReference type="EMBL" id="JBBNAF010000002">
    <property type="protein sequence ID" value="KAK9163209.1"/>
    <property type="molecule type" value="Genomic_DNA"/>
</dbReference>
<dbReference type="Proteomes" id="UP001420932">
    <property type="component" value="Unassembled WGS sequence"/>
</dbReference>
<dbReference type="SUPFAM" id="SSF48239">
    <property type="entry name" value="Terpenoid cyclases/Protein prenyltransferases"/>
    <property type="match status" value="1"/>
</dbReference>
<dbReference type="AlphaFoldDB" id="A0AAP0Q286"/>
<name>A0AAP0Q286_9MAGN</name>
<reference evidence="1 2" key="1">
    <citation type="submission" date="2024-01" db="EMBL/GenBank/DDBJ databases">
        <title>Genome assemblies of Stephania.</title>
        <authorList>
            <person name="Yang L."/>
        </authorList>
    </citation>
    <scope>NUCLEOTIDE SEQUENCE [LARGE SCALE GENOMIC DNA]</scope>
    <source>
        <strain evidence="1">YNDBR</strain>
        <tissue evidence="1">Leaf</tissue>
    </source>
</reference>
<dbReference type="Gene3D" id="1.50.10.20">
    <property type="match status" value="1"/>
</dbReference>
<comment type="caution">
    <text evidence="1">The sequence shown here is derived from an EMBL/GenBank/DDBJ whole genome shotgun (WGS) entry which is preliminary data.</text>
</comment>
<dbReference type="InterPro" id="IPR008930">
    <property type="entry name" value="Terpenoid_cyclase/PrenylTrfase"/>
</dbReference>
<dbReference type="Gene3D" id="3.40.50.300">
    <property type="entry name" value="P-loop containing nucleotide triphosphate hydrolases"/>
    <property type="match status" value="1"/>
</dbReference>
<proteinExistence type="predicted"/>
<organism evidence="1 2">
    <name type="scientific">Stephania yunnanensis</name>
    <dbReference type="NCBI Taxonomy" id="152371"/>
    <lineage>
        <taxon>Eukaryota</taxon>
        <taxon>Viridiplantae</taxon>
        <taxon>Streptophyta</taxon>
        <taxon>Embryophyta</taxon>
        <taxon>Tracheophyta</taxon>
        <taxon>Spermatophyta</taxon>
        <taxon>Magnoliopsida</taxon>
        <taxon>Ranunculales</taxon>
        <taxon>Menispermaceae</taxon>
        <taxon>Menispermoideae</taxon>
        <taxon>Cissampelideae</taxon>
        <taxon>Stephania</taxon>
    </lineage>
</organism>
<evidence type="ECO:0000313" key="1">
    <source>
        <dbReference type="EMBL" id="KAK9163209.1"/>
    </source>
</evidence>
<evidence type="ECO:0000313" key="2">
    <source>
        <dbReference type="Proteomes" id="UP001420932"/>
    </source>
</evidence>